<evidence type="ECO:0000259" key="8">
    <source>
        <dbReference type="PROSITE" id="PS51127"/>
    </source>
</evidence>
<comment type="similarity">
    <text evidence="1">Belongs to the intimin/invasin family.</text>
</comment>
<evidence type="ECO:0000256" key="1">
    <source>
        <dbReference type="ARBA" id="ARBA00010116"/>
    </source>
</evidence>
<feature type="compositionally biased region" description="Polar residues" evidence="6">
    <location>
        <begin position="772"/>
        <end position="787"/>
    </location>
</feature>
<dbReference type="SMART" id="SM00634">
    <property type="entry name" value="BID_1"/>
    <property type="match status" value="3"/>
</dbReference>
<reference evidence="9" key="2">
    <citation type="submission" date="2022-02" db="EMBL/GenBank/DDBJ databases">
        <authorList>
            <person name="Elcheninov A.G."/>
            <person name="Sorokin D.Y."/>
            <person name="Kublanov I.V."/>
        </authorList>
    </citation>
    <scope>NUCLEOTIDE SEQUENCE</scope>
    <source>
        <strain evidence="9">AArc-St2</strain>
    </source>
</reference>
<gene>
    <name evidence="9" type="ORF">AArcSt2_11175</name>
</gene>
<keyword evidence="9" id="KW-0378">Hydrolase</keyword>
<dbReference type="RefSeq" id="WP_250584682.1">
    <property type="nucleotide sequence ID" value="NZ_JAKRVX010000004.1"/>
</dbReference>
<keyword evidence="7" id="KW-0812">Transmembrane</keyword>
<keyword evidence="9" id="KW-0121">Carboxypeptidase</keyword>
<keyword evidence="4" id="KW-1015">Disulfide bond</keyword>
<protein>
    <recommendedName>
        <fullName evidence="2">Intimin</fullName>
    </recommendedName>
    <alternativeName>
        <fullName evidence="5">Attaching and effacing protein</fullName>
    </alternativeName>
</protein>
<dbReference type="Proteomes" id="UP001203207">
    <property type="component" value="Unassembled WGS sequence"/>
</dbReference>
<feature type="region of interest" description="Disordered" evidence="6">
    <location>
        <begin position="770"/>
        <end position="790"/>
    </location>
</feature>
<dbReference type="GO" id="GO:0004180">
    <property type="term" value="F:carboxypeptidase activity"/>
    <property type="evidence" value="ECO:0007669"/>
    <property type="project" value="UniProtKB-KW"/>
</dbReference>
<dbReference type="PROSITE" id="PS51127">
    <property type="entry name" value="BIG1"/>
    <property type="match status" value="1"/>
</dbReference>
<feature type="transmembrane region" description="Helical" evidence="7">
    <location>
        <begin position="23"/>
        <end position="44"/>
    </location>
</feature>
<keyword evidence="3" id="KW-0843">Virulence</keyword>
<organism evidence="9 10">
    <name type="scientific">Natronocalculus amylovorans</name>
    <dbReference type="NCBI Taxonomy" id="2917812"/>
    <lineage>
        <taxon>Archaea</taxon>
        <taxon>Methanobacteriati</taxon>
        <taxon>Methanobacteriota</taxon>
        <taxon>Stenosarchaea group</taxon>
        <taxon>Halobacteria</taxon>
        <taxon>Halobacteriales</taxon>
        <taxon>Haloferacaceae</taxon>
        <taxon>Natronocalculus</taxon>
    </lineage>
</organism>
<dbReference type="EMBL" id="JAKRVX010000004">
    <property type="protein sequence ID" value="MCL9817506.1"/>
    <property type="molecule type" value="Genomic_DNA"/>
</dbReference>
<accession>A0AAE3FYF6</accession>
<keyword evidence="7" id="KW-0472">Membrane</keyword>
<evidence type="ECO:0000256" key="4">
    <source>
        <dbReference type="ARBA" id="ARBA00023157"/>
    </source>
</evidence>
<reference evidence="9" key="1">
    <citation type="journal article" date="2022" name="Syst. Appl. Microbiol.">
        <title>Natronocalculus amylovorans gen. nov., sp. nov., and Natranaeroarchaeum aerophilus sp. nov., dominant culturable amylolytic natronoarchaea from hypersaline soda lakes in southwestern Siberia.</title>
        <authorList>
            <person name="Sorokin D.Y."/>
            <person name="Elcheninov A.G."/>
            <person name="Khizhniak T.V."/>
            <person name="Koenen M."/>
            <person name="Bale N.J."/>
            <person name="Damste J.S.S."/>
            <person name="Kublanov I.V."/>
        </authorList>
    </citation>
    <scope>NUCLEOTIDE SEQUENCE</scope>
    <source>
        <strain evidence="9">AArc-St2</strain>
    </source>
</reference>
<evidence type="ECO:0000256" key="3">
    <source>
        <dbReference type="ARBA" id="ARBA00023026"/>
    </source>
</evidence>
<evidence type="ECO:0000256" key="2">
    <source>
        <dbReference type="ARBA" id="ARBA00017346"/>
    </source>
</evidence>
<proteinExistence type="inferred from homology"/>
<dbReference type="Gene3D" id="2.60.40.1080">
    <property type="match status" value="1"/>
</dbReference>
<feature type="domain" description="Big-1" evidence="8">
    <location>
        <begin position="50"/>
        <end position="144"/>
    </location>
</feature>
<dbReference type="SMART" id="SM00635">
    <property type="entry name" value="BID_2"/>
    <property type="match status" value="1"/>
</dbReference>
<dbReference type="NCBIfam" id="TIGR04213">
    <property type="entry name" value="PGF_pre_PGF"/>
    <property type="match status" value="1"/>
</dbReference>
<dbReference type="InterPro" id="IPR013784">
    <property type="entry name" value="Carb-bd-like_fold"/>
</dbReference>
<dbReference type="Gene3D" id="2.60.40.1120">
    <property type="entry name" value="Carboxypeptidase-like, regulatory domain"/>
    <property type="match status" value="6"/>
</dbReference>
<keyword evidence="7" id="KW-1133">Transmembrane helix</keyword>
<dbReference type="InterPro" id="IPR008964">
    <property type="entry name" value="Invasin/intimin_cell_adhesion"/>
</dbReference>
<evidence type="ECO:0000313" key="10">
    <source>
        <dbReference type="Proteomes" id="UP001203207"/>
    </source>
</evidence>
<dbReference type="Pfam" id="PF13620">
    <property type="entry name" value="CarboxypepD_reg"/>
    <property type="match status" value="5"/>
</dbReference>
<evidence type="ECO:0000256" key="5">
    <source>
        <dbReference type="ARBA" id="ARBA00029955"/>
    </source>
</evidence>
<evidence type="ECO:0000256" key="7">
    <source>
        <dbReference type="SAM" id="Phobius"/>
    </source>
</evidence>
<comment type="caution">
    <text evidence="9">The sequence shown here is derived from an EMBL/GenBank/DDBJ whole genome shotgun (WGS) entry which is preliminary data.</text>
</comment>
<dbReference type="GO" id="GO:0030246">
    <property type="term" value="F:carbohydrate binding"/>
    <property type="evidence" value="ECO:0007669"/>
    <property type="project" value="InterPro"/>
</dbReference>
<sequence>MVTTRAFLTASSGIDLRGSTRGFWFAAIIFVVVMSGGVVGMAAADFDASESSVSATSPHVANGSDASTVTVLVNDTAGTPITGLTASNVSISLTGDAVVDDGFEETSEAGVYEFTVTNTEVETVTTTVTVDDSELGDQPETAFEPQTATIRGQVEDTTFETGIPNIEITAENGAGTYTAQTNDDGHYTVVVPGNDDSYTVSADPDGWDGTSTTTASVGDGEDVTGVDLELTGDADVGITWRDNRTDERLEGVAAIVESDSLGSAEFTGDDSGSMDFTVPSGPIYPLTASKDGYRDRTISMTPGPVLRYVIGGNAELTGSVTDSESGGGGVEGVTVTAENGAGTYSATTDSDGTYEIDVIPGDSTYDVTFEADGYESRTFTDEPIEDETPRELDAELTGTATISGTVEDELFETAPPGATVTISGEQEYVVETDDQGAYTATVAGAGQQYVVTADAAGWSEESRSVQLDDGDTEFEFDFDIAGNAADSVTVKDALAGSTLEGTTIVVQNETLGEIDPFETDSDGMAELTPLPGGFTYTYTVDADGYETAEETTEIGDGETIDRELELTGAGSINGSITDDVTSEPISGATVTVEYPDGSSIVVDETTDEDGAYTFTGVPTMGSEYRVSAEVAGYEDTTDTVLVNGDEALDFSVVGDGALEVTTEDALFGDELTDASIELRPIDRGGIYEGSHQGDGTYLVENVPSEVEYELLVTTPGYLKNETILSLDESGTTALGEPRLLEGDAILDVSVTDAAIGISIENTSVTVKRESDGTTVDLSETTDDSGSLETAVPGTNEEYVLEASANGYDSGSVHTGTIETGVTETVGVSLEGDSTIEGTITDRITGEPIDNANVEVVYPTFTLETTTDAGAYEFTAVPGDREYEVTIDAAGYRSNTTTLLVRGTTVVDDTLLINREGSGTAGDPYLITDTRELQAMNAELDAHYVLEADLDASVADSWNDGHGFEPIGDGNDEFTGMFNGNSHTISNLSIERDESEVGLFGATDDGALLTNVELVDLTVMSASSGNNARVGGLVGWDKGGKIKNSSVTGHVTNDGTGSNPRVGGLAGQSSGNISDSHTAGTVTGGGRAGGLVGDNRGDISDSYSSTDVTGSGNLVGGLIGANGFGADIYGSYTTGTVDGHDNVGGLVGSIESGDITESYATGAVDGNDNVGGLVGFSEVTISRSYATGSVDGNNRVGGLVGENGGTVENSYWDIETTTQDGSAGGVGLTTIEMKSAHNKLDGFDFENTWDVVSDQDVSYPYLQANPQDPEPGREMIEDITISLEDDEIEQSQTTAATVHATLSQSGKNEVTSVSSFTSSNPSNATVDDDGIVTGTGVGTVTITGSYGGQEVSETLTVTPGPSDSVEIDTEPLESAAGKAIEGPPAVVVSDEFGNPTPRTNVSVRVVNAAGAIVRGELEVETNESGIATFDDLVIETASDYTLEFTIDDSDEDVSESDNAISESFIIEATDPEEITIGTQPDIAQTAGDRITGPPTVTVTDAFGNPTPETTVSVTTVDTGGAIVSGTTVETNSTGVATFNDLVIETADDYQLEFSIEGVSESDTVTSDTFTVEPADASVVTTKTQPIDTTAGESISGVPTVSVTDTFGNPTSEVTVSVATVGDGGEIVNANTAETSSTGIATFDSLIIEVAGDYELEFSIDNTDSGVGETDTATTAEFTVRPAETNSIGIETQPTTSTAGDIIADSPSVNATDEFGNPTAGTNVSVNTVDNDDAIVRGETTVKTNTTGIATFDDLVIETAADYQLEFSINNAEDGIAQSNTTTSTTFTVEPADSNAIVIDTPPDTIQTAGEAITGPPTILATDPFNNPVSDVTVSVTVVDDGGSTVNDETELKTNSEGIAMFDDLIVETAAEYQLEFSIDNTDSGVSEPATATTAEFTVKPADANSIEIKTQPAESTAGEPISGPPTVKVFDAFDNPVASEHITVTINNSATLDGTLEQETNSTGVVVFDNLSNETANSYELTFGLTDDSTVNATSEAFEIIPTAPQTSSSRSTTTVAPPSIDVQMTDESTIDVTGGQAGDVIEISDETTETTGALGAQDNISVDSLSIELANTRDFWLSMETFEIGDSRERLEERTENGQSTVAATFETETGTVAVGYVTVTHNLESTDVANVTFEFRISQSDLDNLGLETEDLQLHRQSDRWTALPTEYIESDGSHYRFEASSPGFSSFAIGTGAPLTTVTEATIEEPNLVVGEVATTVVTVENRGEYAANSTIELHANGEVVDSDLVTTPAGETVEMTLSFEPTLGDYEISVDGVHAGQLIVSGDTQEPDEGIQHNTTTEEQRGGEDETDDTVDLHGLLLIGSMAVILGGIWRCRRSLFDSSE</sequence>
<feature type="region of interest" description="Disordered" evidence="6">
    <location>
        <begin position="2284"/>
        <end position="2311"/>
    </location>
</feature>
<dbReference type="Gene3D" id="2.60.40.10">
    <property type="entry name" value="Immunoglobulins"/>
    <property type="match status" value="2"/>
</dbReference>
<dbReference type="InterPro" id="IPR003344">
    <property type="entry name" value="Big_1_dom"/>
</dbReference>
<dbReference type="InterPro" id="IPR026453">
    <property type="entry name" value="PGF_pre_PGF"/>
</dbReference>
<dbReference type="InterPro" id="IPR008969">
    <property type="entry name" value="CarboxyPept-like_regulatory"/>
</dbReference>
<name>A0AAE3FYF6_9EURY</name>
<dbReference type="SUPFAM" id="SSF49464">
    <property type="entry name" value="Carboxypeptidase regulatory domain-like"/>
    <property type="match status" value="5"/>
</dbReference>
<evidence type="ECO:0000256" key="6">
    <source>
        <dbReference type="SAM" id="MobiDB-lite"/>
    </source>
</evidence>
<dbReference type="Gene3D" id="2.160.20.110">
    <property type="match status" value="2"/>
</dbReference>
<dbReference type="SUPFAM" id="SSF49452">
    <property type="entry name" value="Starch-binding domain-like"/>
    <property type="match status" value="1"/>
</dbReference>
<evidence type="ECO:0000313" key="9">
    <source>
        <dbReference type="EMBL" id="MCL9817506.1"/>
    </source>
</evidence>
<keyword evidence="10" id="KW-1185">Reference proteome</keyword>
<keyword evidence="9" id="KW-0645">Protease</keyword>
<dbReference type="SUPFAM" id="SSF49373">
    <property type="entry name" value="Invasin/intimin cell-adhesion fragments"/>
    <property type="match status" value="2"/>
</dbReference>
<dbReference type="InterPro" id="IPR003343">
    <property type="entry name" value="Big_2"/>
</dbReference>
<dbReference type="InterPro" id="IPR013783">
    <property type="entry name" value="Ig-like_fold"/>
</dbReference>